<evidence type="ECO:0000313" key="2">
    <source>
        <dbReference type="EMBL" id="QNE36750.1"/>
    </source>
</evidence>
<dbReference type="Gene3D" id="2.60.120.10">
    <property type="entry name" value="Jelly Rolls"/>
    <property type="match status" value="1"/>
</dbReference>
<dbReference type="EMBL" id="CP043641">
    <property type="protein sequence ID" value="QNE36750.1"/>
    <property type="molecule type" value="Genomic_DNA"/>
</dbReference>
<feature type="region of interest" description="Disordered" evidence="1">
    <location>
        <begin position="89"/>
        <end position="115"/>
    </location>
</feature>
<feature type="compositionally biased region" description="Basic residues" evidence="1">
    <location>
        <begin position="103"/>
        <end position="115"/>
    </location>
</feature>
<dbReference type="RefSeq" id="WP_185276190.1">
    <property type="nucleotide sequence ID" value="NZ_CP043641.1"/>
</dbReference>
<proteinExistence type="predicted"/>
<dbReference type="InterPro" id="IPR014710">
    <property type="entry name" value="RmlC-like_jellyroll"/>
</dbReference>
<organism evidence="2 3">
    <name type="scientific">Leifsonia shinshuensis</name>
    <dbReference type="NCBI Taxonomy" id="150026"/>
    <lineage>
        <taxon>Bacteria</taxon>
        <taxon>Bacillati</taxon>
        <taxon>Actinomycetota</taxon>
        <taxon>Actinomycetes</taxon>
        <taxon>Micrococcales</taxon>
        <taxon>Microbacteriaceae</taxon>
        <taxon>Leifsonia</taxon>
    </lineage>
</organism>
<gene>
    <name evidence="2" type="ORF">F1C12_17595</name>
</gene>
<reference evidence="3" key="1">
    <citation type="submission" date="2019-09" db="EMBL/GenBank/DDBJ databases">
        <title>Antimicrobial potential of Antarctic Bacteria.</title>
        <authorList>
            <person name="Benaud N."/>
            <person name="Edwards R.J."/>
            <person name="Ferrari B.C."/>
        </authorList>
    </citation>
    <scope>NUCLEOTIDE SEQUENCE [LARGE SCALE GENOMIC DNA]</scope>
    <source>
        <strain evidence="3">INR9</strain>
    </source>
</reference>
<evidence type="ECO:0000256" key="1">
    <source>
        <dbReference type="SAM" id="MobiDB-lite"/>
    </source>
</evidence>
<dbReference type="Proteomes" id="UP000515511">
    <property type="component" value="Chromosome"/>
</dbReference>
<sequence length="115" mass="12583">MDGSPGLDPREVSATTLAVGVHSRIEEGAAFVVLRGRAMIESEDQDAVVFVRRGSICRLPSASMTRWAVSETIEYLPVTEASFVFKQHADEPTGTSAGDGRVRSIRPFRPRRHVS</sequence>
<evidence type="ECO:0000313" key="3">
    <source>
        <dbReference type="Proteomes" id="UP000515511"/>
    </source>
</evidence>
<dbReference type="AlphaFoldDB" id="A0A7G6YE35"/>
<evidence type="ECO:0008006" key="4">
    <source>
        <dbReference type="Google" id="ProtNLM"/>
    </source>
</evidence>
<name>A0A7G6YE35_9MICO</name>
<protein>
    <recommendedName>
        <fullName evidence="4">Cupin domain-containing protein</fullName>
    </recommendedName>
</protein>
<dbReference type="KEGG" id="lse:F1C12_17595"/>
<accession>A0A7G6YE35</accession>